<dbReference type="HOGENOM" id="CLU_011584_1_2_1"/>
<dbReference type="Pfam" id="PF17667">
    <property type="entry name" value="Pkinase_fungal"/>
    <property type="match status" value="1"/>
</dbReference>
<dbReference type="AlphaFoldDB" id="A0A0C9TSC8"/>
<evidence type="ECO:0000313" key="3">
    <source>
        <dbReference type="Proteomes" id="UP000053647"/>
    </source>
</evidence>
<accession>A0A0C9TSC8</accession>
<dbReference type="Gene3D" id="1.10.510.10">
    <property type="entry name" value="Transferase(Phosphotransferase) domain 1"/>
    <property type="match status" value="1"/>
</dbReference>
<sequence>MDNKKSVPSPSGDARDSWDDIAALFEFKKENSERKRIDNDQKLIRSLRHIMRNDPCHHSTFGVTVEDTEARLWFACRSATVVSKAFDFVTNPNELIHLLCSLALADDSELGWDPTIPRVVVEGEPQHDITFQEKEDSPAVYGTVAIMSDLGANAMTSRGTRVFKAHLKSVQVERVEDAKMCFLTVLRAEDASIEGRTDDTLHLLQGTTAWGDCSWYDVWPDKEPSRRSHVSSVCHIPACLIRQGVPPAASANIQHKQHFRIVFREACQPSFELKNLSDILETLLHAVEGLKYMRTAGWVHRDISVGNGLRYGNRGLITDLEYAKRMDSNRSHKVRTGTPDFMACEVQSQNYHFLQDPPVSMDESDTVTPVQPPFRANSLHDLESLWWILMWVLHYHVDERMPVLSPEQECQYRKHFPGLGQTRLPSLTDVVQVKSLPETFCPIASMANKMRTILQQSYRQVEHYSGVTVDNPYQDCSKFFLWALQQALNPKGQPRLDVRLVPMDDVKKRKVALELVEEKVGT</sequence>
<dbReference type="SUPFAM" id="SSF56112">
    <property type="entry name" value="Protein kinase-like (PK-like)"/>
    <property type="match status" value="1"/>
</dbReference>
<dbReference type="Proteomes" id="UP000053647">
    <property type="component" value="Unassembled WGS sequence"/>
</dbReference>
<reference evidence="2 3" key="1">
    <citation type="submission" date="2014-06" db="EMBL/GenBank/DDBJ databases">
        <authorList>
            <consortium name="DOE Joint Genome Institute"/>
            <person name="Kuo A."/>
            <person name="Kohler A."/>
            <person name="Nagy L.G."/>
            <person name="Floudas D."/>
            <person name="Copeland A."/>
            <person name="Barry K.W."/>
            <person name="Cichocki N."/>
            <person name="Veneault-Fourrey C."/>
            <person name="LaButti K."/>
            <person name="Lindquist E.A."/>
            <person name="Lipzen A."/>
            <person name="Lundell T."/>
            <person name="Morin E."/>
            <person name="Murat C."/>
            <person name="Sun H."/>
            <person name="Tunlid A."/>
            <person name="Henrissat B."/>
            <person name="Grigoriev I.V."/>
            <person name="Hibbett D.S."/>
            <person name="Martin F."/>
            <person name="Nordberg H.P."/>
            <person name="Cantor M.N."/>
            <person name="Hua S.X."/>
        </authorList>
    </citation>
    <scope>NUCLEOTIDE SEQUENCE [LARGE SCALE GENOMIC DNA]</scope>
    <source>
        <strain evidence="2 3">ATCC 200175</strain>
    </source>
</reference>
<protein>
    <submittedName>
        <fullName evidence="2">Unplaced genomic scaffold PAXINscaffold_77, whole genome shotgun sequence</fullName>
    </submittedName>
</protein>
<dbReference type="InterPro" id="IPR011009">
    <property type="entry name" value="Kinase-like_dom_sf"/>
</dbReference>
<name>A0A0C9TSC8_PAXIN</name>
<gene>
    <name evidence="2" type="ORF">PAXINDRAFT_101954</name>
</gene>
<dbReference type="OrthoDB" id="3260094at2759"/>
<dbReference type="PANTHER" id="PTHR38248:SF2">
    <property type="entry name" value="FUNK1 11"/>
    <property type="match status" value="1"/>
</dbReference>
<keyword evidence="3" id="KW-1185">Reference proteome</keyword>
<organism evidence="2 3">
    <name type="scientific">Paxillus involutus ATCC 200175</name>
    <dbReference type="NCBI Taxonomy" id="664439"/>
    <lineage>
        <taxon>Eukaryota</taxon>
        <taxon>Fungi</taxon>
        <taxon>Dikarya</taxon>
        <taxon>Basidiomycota</taxon>
        <taxon>Agaricomycotina</taxon>
        <taxon>Agaricomycetes</taxon>
        <taxon>Agaricomycetidae</taxon>
        <taxon>Boletales</taxon>
        <taxon>Paxilineae</taxon>
        <taxon>Paxillaceae</taxon>
        <taxon>Paxillus</taxon>
    </lineage>
</organism>
<dbReference type="PANTHER" id="PTHR38248">
    <property type="entry name" value="FUNK1 6"/>
    <property type="match status" value="1"/>
</dbReference>
<evidence type="ECO:0000259" key="1">
    <source>
        <dbReference type="Pfam" id="PF17667"/>
    </source>
</evidence>
<dbReference type="EMBL" id="KN819399">
    <property type="protein sequence ID" value="KIJ10692.1"/>
    <property type="molecule type" value="Genomic_DNA"/>
</dbReference>
<dbReference type="InterPro" id="IPR040976">
    <property type="entry name" value="Pkinase_fungal"/>
</dbReference>
<proteinExistence type="predicted"/>
<feature type="domain" description="Fungal-type protein kinase" evidence="1">
    <location>
        <begin position="10"/>
        <end position="392"/>
    </location>
</feature>
<evidence type="ECO:0000313" key="2">
    <source>
        <dbReference type="EMBL" id="KIJ10692.1"/>
    </source>
</evidence>
<reference evidence="3" key="2">
    <citation type="submission" date="2015-01" db="EMBL/GenBank/DDBJ databases">
        <title>Evolutionary Origins and Diversification of the Mycorrhizal Mutualists.</title>
        <authorList>
            <consortium name="DOE Joint Genome Institute"/>
            <consortium name="Mycorrhizal Genomics Consortium"/>
            <person name="Kohler A."/>
            <person name="Kuo A."/>
            <person name="Nagy L.G."/>
            <person name="Floudas D."/>
            <person name="Copeland A."/>
            <person name="Barry K.W."/>
            <person name="Cichocki N."/>
            <person name="Veneault-Fourrey C."/>
            <person name="LaButti K."/>
            <person name="Lindquist E.A."/>
            <person name="Lipzen A."/>
            <person name="Lundell T."/>
            <person name="Morin E."/>
            <person name="Murat C."/>
            <person name="Riley R."/>
            <person name="Ohm R."/>
            <person name="Sun H."/>
            <person name="Tunlid A."/>
            <person name="Henrissat B."/>
            <person name="Grigoriev I.V."/>
            <person name="Hibbett D.S."/>
            <person name="Martin F."/>
        </authorList>
    </citation>
    <scope>NUCLEOTIDE SEQUENCE [LARGE SCALE GENOMIC DNA]</scope>
    <source>
        <strain evidence="3">ATCC 200175</strain>
    </source>
</reference>